<accession>A0A6L5BC48</accession>
<protein>
    <submittedName>
        <fullName evidence="1">Uncharacterized protein</fullName>
    </submittedName>
</protein>
<keyword evidence="2" id="KW-1185">Reference proteome</keyword>
<dbReference type="PANTHER" id="PTHR31170">
    <property type="entry name" value="BNAC04G53230D PROTEIN"/>
    <property type="match status" value="1"/>
</dbReference>
<evidence type="ECO:0000313" key="1">
    <source>
        <dbReference type="EMBL" id="KAF1002975.1"/>
    </source>
</evidence>
<dbReference type="PANTHER" id="PTHR31170:SF25">
    <property type="entry name" value="BNAA09G04570D PROTEIN"/>
    <property type="match status" value="1"/>
</dbReference>
<gene>
    <name evidence="1" type="ORF">AG4045_005142</name>
</gene>
<sequence length="136" mass="15857">MVGSSKPEVPVSWFAFWCGMGDLFDLSFKSGLLRLPQSETFFRNLIAYEQCGNYEKHIASYIIFMDSLRNTAGDVEVLVKHGVTDNLVGKNQLVANIFNNLYEELREEQKDFSFARICNDMEEYKKVYTWRLVWFG</sequence>
<proteinExistence type="predicted"/>
<organism evidence="1 2">
    <name type="scientific">Apium graveolens</name>
    <name type="common">Celery</name>
    <dbReference type="NCBI Taxonomy" id="4045"/>
    <lineage>
        <taxon>Eukaryota</taxon>
        <taxon>Viridiplantae</taxon>
        <taxon>Streptophyta</taxon>
        <taxon>Embryophyta</taxon>
        <taxon>Tracheophyta</taxon>
        <taxon>Spermatophyta</taxon>
        <taxon>Magnoliopsida</taxon>
        <taxon>eudicotyledons</taxon>
        <taxon>Gunneridae</taxon>
        <taxon>Pentapetalae</taxon>
        <taxon>asterids</taxon>
        <taxon>campanulids</taxon>
        <taxon>Apiales</taxon>
        <taxon>Apiaceae</taxon>
        <taxon>Apioideae</taxon>
        <taxon>apioid superclade</taxon>
        <taxon>Apieae</taxon>
        <taxon>Apium</taxon>
    </lineage>
</organism>
<evidence type="ECO:0000313" key="2">
    <source>
        <dbReference type="Proteomes" id="UP000593563"/>
    </source>
</evidence>
<dbReference type="Pfam" id="PF03140">
    <property type="entry name" value="DUF247"/>
    <property type="match status" value="1"/>
</dbReference>
<dbReference type="Proteomes" id="UP000593563">
    <property type="component" value="Unassembled WGS sequence"/>
</dbReference>
<dbReference type="InterPro" id="IPR004158">
    <property type="entry name" value="DUF247_pln"/>
</dbReference>
<reference evidence="1" key="1">
    <citation type="submission" date="2020-01" db="EMBL/GenBank/DDBJ databases">
        <title>The Celery Genome Sequence Reveals Sequential Paleo-tetraploidization, Resistance Gene Elimination, Karyotype Evolution, and Functional Innovation in Apiales.</title>
        <authorList>
            <person name="Song X."/>
        </authorList>
    </citation>
    <scope>NUCLEOTIDE SEQUENCE</scope>
    <source>
        <tissue evidence="1">Leaf</tissue>
    </source>
</reference>
<dbReference type="EMBL" id="WRXP01000046">
    <property type="protein sequence ID" value="KAF1002975.1"/>
    <property type="molecule type" value="Genomic_DNA"/>
</dbReference>
<comment type="caution">
    <text evidence="1">The sequence shown here is derived from an EMBL/GenBank/DDBJ whole genome shotgun (WGS) entry which is preliminary data.</text>
</comment>
<dbReference type="AlphaFoldDB" id="A0A6L5BC48"/>
<name>A0A6L5BC48_APIGR</name>